<reference evidence="2 3" key="2">
    <citation type="journal article" date="2012" name="PLoS Pathog.">
        <title>Diverse lifestyles and strategies of plant pathogenesis encoded in the genomes of eighteen Dothideomycetes fungi.</title>
        <authorList>
            <person name="Ohm R.A."/>
            <person name="Feau N."/>
            <person name="Henrissat B."/>
            <person name="Schoch C.L."/>
            <person name="Horwitz B.A."/>
            <person name="Barry K.W."/>
            <person name="Condon B.J."/>
            <person name="Copeland A.C."/>
            <person name="Dhillon B."/>
            <person name="Glaser F."/>
            <person name="Hesse C.N."/>
            <person name="Kosti I."/>
            <person name="LaButti K."/>
            <person name="Lindquist E.A."/>
            <person name="Lucas S."/>
            <person name="Salamov A.A."/>
            <person name="Bradshaw R.E."/>
            <person name="Ciuffetti L."/>
            <person name="Hamelin R.C."/>
            <person name="Kema G.H.J."/>
            <person name="Lawrence C."/>
            <person name="Scott J.A."/>
            <person name="Spatafora J.W."/>
            <person name="Turgeon B.G."/>
            <person name="de Wit P.J.G.M."/>
            <person name="Zhong S."/>
            <person name="Goodwin S.B."/>
            <person name="Grigoriev I.V."/>
        </authorList>
    </citation>
    <scope>NUCLEOTIDE SEQUENCE [LARGE SCALE GENOMIC DNA]</scope>
    <source>
        <strain evidence="3">NZE10 / CBS 128990</strain>
    </source>
</reference>
<keyword evidence="3" id="KW-1185">Reference proteome</keyword>
<dbReference type="AlphaFoldDB" id="M2YJW7"/>
<name>M2YJW7_DOTSN</name>
<evidence type="ECO:0000313" key="3">
    <source>
        <dbReference type="Proteomes" id="UP000016933"/>
    </source>
</evidence>
<accession>M2YJW7</accession>
<sequence>MSATLGADPSNNHWQKKVYSENVDYHWTLDDTTHTLDSVDPLGLKEALEAQSAGTSGPLSFQQKRAVRVATYPKGSIVRIRMSQDKDIIFEEQRHPASAARKATHAVYETMFNTVDGVIVLDQALGPKTMIEQRGRPRPGHMPAKSNWSDAIW</sequence>
<dbReference type="Proteomes" id="UP000016933">
    <property type="component" value="Unassembled WGS sequence"/>
</dbReference>
<evidence type="ECO:0000313" key="2">
    <source>
        <dbReference type="EMBL" id="EME39236.1"/>
    </source>
</evidence>
<organism evidence="2 3">
    <name type="scientific">Dothistroma septosporum (strain NZE10 / CBS 128990)</name>
    <name type="common">Red band needle blight fungus</name>
    <name type="synonym">Mycosphaerella pini</name>
    <dbReference type="NCBI Taxonomy" id="675120"/>
    <lineage>
        <taxon>Eukaryota</taxon>
        <taxon>Fungi</taxon>
        <taxon>Dikarya</taxon>
        <taxon>Ascomycota</taxon>
        <taxon>Pezizomycotina</taxon>
        <taxon>Dothideomycetes</taxon>
        <taxon>Dothideomycetidae</taxon>
        <taxon>Mycosphaerellales</taxon>
        <taxon>Mycosphaerellaceae</taxon>
        <taxon>Dothistroma</taxon>
    </lineage>
</organism>
<gene>
    <name evidence="2" type="ORF">DOTSEDRAFT_28406</name>
</gene>
<dbReference type="EMBL" id="KB446545">
    <property type="protein sequence ID" value="EME39236.1"/>
    <property type="molecule type" value="Genomic_DNA"/>
</dbReference>
<evidence type="ECO:0000256" key="1">
    <source>
        <dbReference type="SAM" id="MobiDB-lite"/>
    </source>
</evidence>
<feature type="region of interest" description="Disordered" evidence="1">
    <location>
        <begin position="131"/>
        <end position="153"/>
    </location>
</feature>
<proteinExistence type="predicted"/>
<protein>
    <submittedName>
        <fullName evidence="2">Uncharacterized protein</fullName>
    </submittedName>
</protein>
<dbReference type="HOGENOM" id="CLU_1713200_0_0_1"/>
<reference evidence="3" key="1">
    <citation type="journal article" date="2012" name="PLoS Genet.">
        <title>The genomes of the fungal plant pathogens Cladosporium fulvum and Dothistroma septosporum reveal adaptation to different hosts and lifestyles but also signatures of common ancestry.</title>
        <authorList>
            <person name="de Wit P.J.G.M."/>
            <person name="van der Burgt A."/>
            <person name="Oekmen B."/>
            <person name="Stergiopoulos I."/>
            <person name="Abd-Elsalam K.A."/>
            <person name="Aerts A.L."/>
            <person name="Bahkali A.H."/>
            <person name="Beenen H.G."/>
            <person name="Chettri P."/>
            <person name="Cox M.P."/>
            <person name="Datema E."/>
            <person name="de Vries R.P."/>
            <person name="Dhillon B."/>
            <person name="Ganley A.R."/>
            <person name="Griffiths S.A."/>
            <person name="Guo Y."/>
            <person name="Hamelin R.C."/>
            <person name="Henrissat B."/>
            <person name="Kabir M.S."/>
            <person name="Jashni M.K."/>
            <person name="Kema G."/>
            <person name="Klaubauf S."/>
            <person name="Lapidus A."/>
            <person name="Levasseur A."/>
            <person name="Lindquist E."/>
            <person name="Mehrabi R."/>
            <person name="Ohm R.A."/>
            <person name="Owen T.J."/>
            <person name="Salamov A."/>
            <person name="Schwelm A."/>
            <person name="Schijlen E."/>
            <person name="Sun H."/>
            <person name="van den Burg H.A."/>
            <person name="van Ham R.C.H.J."/>
            <person name="Zhang S."/>
            <person name="Goodwin S.B."/>
            <person name="Grigoriev I.V."/>
            <person name="Collemare J."/>
            <person name="Bradshaw R.E."/>
        </authorList>
    </citation>
    <scope>NUCLEOTIDE SEQUENCE [LARGE SCALE GENOMIC DNA]</scope>
    <source>
        <strain evidence="3">NZE10 / CBS 128990</strain>
    </source>
</reference>